<organism evidence="2 3">
    <name type="scientific">Cercophora samala</name>
    <dbReference type="NCBI Taxonomy" id="330535"/>
    <lineage>
        <taxon>Eukaryota</taxon>
        <taxon>Fungi</taxon>
        <taxon>Dikarya</taxon>
        <taxon>Ascomycota</taxon>
        <taxon>Pezizomycotina</taxon>
        <taxon>Sordariomycetes</taxon>
        <taxon>Sordariomycetidae</taxon>
        <taxon>Sordariales</taxon>
        <taxon>Lasiosphaeriaceae</taxon>
        <taxon>Cercophora</taxon>
    </lineage>
</organism>
<dbReference type="EMBL" id="JAULSY010000001">
    <property type="protein sequence ID" value="KAK0674516.1"/>
    <property type="molecule type" value="Genomic_DNA"/>
</dbReference>
<name>A0AA39ZNU1_9PEZI</name>
<dbReference type="AlphaFoldDB" id="A0AA39ZNU1"/>
<keyword evidence="3" id="KW-1185">Reference proteome</keyword>
<evidence type="ECO:0000313" key="3">
    <source>
        <dbReference type="Proteomes" id="UP001174997"/>
    </source>
</evidence>
<evidence type="ECO:0000313" key="2">
    <source>
        <dbReference type="EMBL" id="KAK0674516.1"/>
    </source>
</evidence>
<evidence type="ECO:0000256" key="1">
    <source>
        <dbReference type="SAM" id="SignalP"/>
    </source>
</evidence>
<accession>A0AA39ZNU1</accession>
<reference evidence="2" key="1">
    <citation type="submission" date="2023-06" db="EMBL/GenBank/DDBJ databases">
        <title>Genome-scale phylogeny and comparative genomics of the fungal order Sordariales.</title>
        <authorList>
            <consortium name="Lawrence Berkeley National Laboratory"/>
            <person name="Hensen N."/>
            <person name="Bonometti L."/>
            <person name="Westerberg I."/>
            <person name="Brannstrom I.O."/>
            <person name="Guillou S."/>
            <person name="Cros-Aarteil S."/>
            <person name="Calhoun S."/>
            <person name="Haridas S."/>
            <person name="Kuo A."/>
            <person name="Mondo S."/>
            <person name="Pangilinan J."/>
            <person name="Riley R."/>
            <person name="Labutti K."/>
            <person name="Andreopoulos B."/>
            <person name="Lipzen A."/>
            <person name="Chen C."/>
            <person name="Yanf M."/>
            <person name="Daum C."/>
            <person name="Ng V."/>
            <person name="Clum A."/>
            <person name="Steindorff A."/>
            <person name="Ohm R."/>
            <person name="Martin F."/>
            <person name="Silar P."/>
            <person name="Natvig D."/>
            <person name="Lalanne C."/>
            <person name="Gautier V."/>
            <person name="Ament-Velasquez S.L."/>
            <person name="Kruys A."/>
            <person name="Hutchinson M.I."/>
            <person name="Powell A.J."/>
            <person name="Barry K."/>
            <person name="Miller A.N."/>
            <person name="Grigoriev I.V."/>
            <person name="Debuchy R."/>
            <person name="Gladieux P."/>
            <person name="Thoren M.H."/>
            <person name="Johannesson H."/>
        </authorList>
    </citation>
    <scope>NUCLEOTIDE SEQUENCE</scope>
    <source>
        <strain evidence="2">CBS 307.81</strain>
    </source>
</reference>
<feature type="signal peptide" evidence="1">
    <location>
        <begin position="1"/>
        <end position="16"/>
    </location>
</feature>
<dbReference type="Proteomes" id="UP001174997">
    <property type="component" value="Unassembled WGS sequence"/>
</dbReference>
<protein>
    <submittedName>
        <fullName evidence="2">Uncharacterized protein</fullName>
    </submittedName>
</protein>
<gene>
    <name evidence="2" type="ORF">QBC41DRAFT_341963</name>
</gene>
<keyword evidence="1" id="KW-0732">Signal</keyword>
<comment type="caution">
    <text evidence="2">The sequence shown here is derived from an EMBL/GenBank/DDBJ whole genome shotgun (WGS) entry which is preliminary data.</text>
</comment>
<proteinExistence type="predicted"/>
<sequence length="155" mass="16869">MKFLATLLTLAATASAVDLYLHVDNDCGSSGFRCTSIGPNSCCGTISNNSPYQSVSVRDIQQLWNIQCLGYDGGMCNRRRTISDYTGGDFICNRSNGFRYTGVEYRSLGWERATGSSASALKEEEEECQRPDALVLGDGSEFDLAGLSDEEFDAL</sequence>
<feature type="chain" id="PRO_5041283884" evidence="1">
    <location>
        <begin position="17"/>
        <end position="155"/>
    </location>
</feature>